<keyword evidence="3" id="KW-0378">Hydrolase</keyword>
<feature type="chain" id="PRO_5034913173" evidence="1">
    <location>
        <begin position="28"/>
        <end position="220"/>
    </location>
</feature>
<evidence type="ECO:0000313" key="4">
    <source>
        <dbReference type="Proteomes" id="UP000298111"/>
    </source>
</evidence>
<proteinExistence type="predicted"/>
<evidence type="ECO:0000313" key="3">
    <source>
        <dbReference type="EMBL" id="TGG78528.1"/>
    </source>
</evidence>
<dbReference type="PANTHER" id="PTHR24094:SF15">
    <property type="entry name" value="AMP-DEPENDENT SYNTHETASE_LIGASE DOMAIN-CONTAINING PROTEIN-RELATED"/>
    <property type="match status" value="1"/>
</dbReference>
<evidence type="ECO:0000259" key="2">
    <source>
        <dbReference type="Pfam" id="PF07510"/>
    </source>
</evidence>
<keyword evidence="3" id="KW-0540">Nuclease</keyword>
<dbReference type="Proteomes" id="UP000298111">
    <property type="component" value="Unassembled WGS sequence"/>
</dbReference>
<keyword evidence="3" id="KW-0255">Endonuclease</keyword>
<dbReference type="Pfam" id="PF07510">
    <property type="entry name" value="GmrSD_C"/>
    <property type="match status" value="1"/>
</dbReference>
<protein>
    <submittedName>
        <fullName evidence="3">HNH endonuclease</fullName>
    </submittedName>
</protein>
<feature type="domain" description="GmrSD restriction endonucleases C-terminal" evidence="2">
    <location>
        <begin position="95"/>
        <end position="203"/>
    </location>
</feature>
<dbReference type="GO" id="GO:0004519">
    <property type="term" value="F:endonuclease activity"/>
    <property type="evidence" value="ECO:0007669"/>
    <property type="project" value="UniProtKB-KW"/>
</dbReference>
<gene>
    <name evidence="3" type="ORF">D8771_25105</name>
</gene>
<name>A0A8H1L795_9ACTN</name>
<dbReference type="InterPro" id="IPR011089">
    <property type="entry name" value="GmrSD_C"/>
</dbReference>
<comment type="caution">
    <text evidence="3">The sequence shown here is derived from an EMBL/GenBank/DDBJ whole genome shotgun (WGS) entry which is preliminary data.</text>
</comment>
<keyword evidence="1" id="KW-0732">Signal</keyword>
<dbReference type="RefSeq" id="WP_135567521.1">
    <property type="nucleotide sequence ID" value="NZ_CP103061.1"/>
</dbReference>
<evidence type="ECO:0000256" key="1">
    <source>
        <dbReference type="SAM" id="SignalP"/>
    </source>
</evidence>
<sequence length="220" mass="24058">MTMFRGLLAASLALPLLSAAGPTSALASGPRVQAPVAKAIEALPVAAESRAGYQRSKFRHWIDADHDGCNTRAEVLIEEAVVPPSVSSGCRLSGGKWHSYYDEADTTNARGLDIDHLVPLAEAWDSGASGWDAKKRERYANDLEWSRSLVAVTARENRQKSDQDPSTWWVPAKSASCQYLTDWVGVKTRWRLSVDRAELTALRQRAADCPNARVDVPLAD</sequence>
<dbReference type="GeneID" id="75186051"/>
<organism evidence="3 4">
    <name type="scientific">Streptomyces albus</name>
    <dbReference type="NCBI Taxonomy" id="1888"/>
    <lineage>
        <taxon>Bacteria</taxon>
        <taxon>Bacillati</taxon>
        <taxon>Actinomycetota</taxon>
        <taxon>Actinomycetes</taxon>
        <taxon>Kitasatosporales</taxon>
        <taxon>Streptomycetaceae</taxon>
        <taxon>Streptomyces</taxon>
    </lineage>
</organism>
<reference evidence="3 4" key="1">
    <citation type="submission" date="2018-10" db="EMBL/GenBank/DDBJ databases">
        <title>Isolation of pseudouridimycin from Streptomyces albus DSM 40763.</title>
        <authorList>
            <person name="Rosenqvist P."/>
            <person name="Metsae-Ketelae M."/>
            <person name="Virta P."/>
        </authorList>
    </citation>
    <scope>NUCLEOTIDE SEQUENCE [LARGE SCALE GENOMIC DNA]</scope>
    <source>
        <strain evidence="3 4">DSM 40763</strain>
    </source>
</reference>
<dbReference type="PANTHER" id="PTHR24094">
    <property type="entry name" value="SECRETED PROTEIN"/>
    <property type="match status" value="1"/>
</dbReference>
<feature type="signal peptide" evidence="1">
    <location>
        <begin position="1"/>
        <end position="27"/>
    </location>
</feature>
<accession>A0A8H1L795</accession>
<dbReference type="EMBL" id="RCIY01000087">
    <property type="protein sequence ID" value="TGG78528.1"/>
    <property type="molecule type" value="Genomic_DNA"/>
</dbReference>
<dbReference type="AlphaFoldDB" id="A0A8H1L795"/>